<gene>
    <name evidence="10" type="primary">lptF</name>
    <name evidence="10" type="ORF">AACH10_18355</name>
</gene>
<evidence type="ECO:0000256" key="9">
    <source>
        <dbReference type="SAM" id="Phobius"/>
    </source>
</evidence>
<dbReference type="NCBIfam" id="TIGR04407">
    <property type="entry name" value="LptF_YjgP"/>
    <property type="match status" value="1"/>
</dbReference>
<feature type="transmembrane region" description="Helical" evidence="9">
    <location>
        <begin position="329"/>
        <end position="352"/>
    </location>
</feature>
<feature type="transmembrane region" description="Helical" evidence="9">
    <location>
        <begin position="298"/>
        <end position="317"/>
    </location>
</feature>
<feature type="transmembrane region" description="Helical" evidence="9">
    <location>
        <begin position="270"/>
        <end position="292"/>
    </location>
</feature>
<organism evidence="10 11">
    <name type="scientific">Pseudaquabacterium inlustre</name>
    <dbReference type="NCBI Taxonomy" id="2984192"/>
    <lineage>
        <taxon>Bacteria</taxon>
        <taxon>Pseudomonadati</taxon>
        <taxon>Pseudomonadota</taxon>
        <taxon>Betaproteobacteria</taxon>
        <taxon>Burkholderiales</taxon>
        <taxon>Sphaerotilaceae</taxon>
        <taxon>Pseudaquabacterium</taxon>
    </lineage>
</organism>
<dbReference type="PANTHER" id="PTHR33529:SF7">
    <property type="entry name" value="LIPOPOLYSACCHARIDE EXPORT SYSTEM PERMEASE PROTEIN LPTF"/>
    <property type="match status" value="1"/>
</dbReference>
<comment type="subcellular location">
    <subcellularLocation>
        <location evidence="1">Cell inner membrane</location>
        <topology evidence="1">Multi-pass membrane protein</topology>
    </subcellularLocation>
</comment>
<keyword evidence="8 9" id="KW-0472">Membrane</keyword>
<dbReference type="RefSeq" id="WP_341411937.1">
    <property type="nucleotide sequence ID" value="NZ_JBBUTH010000009.1"/>
</dbReference>
<feature type="transmembrane region" description="Helical" evidence="9">
    <location>
        <begin position="12"/>
        <end position="32"/>
    </location>
</feature>
<feature type="transmembrane region" description="Helical" evidence="9">
    <location>
        <begin position="105"/>
        <end position="124"/>
    </location>
</feature>
<keyword evidence="7 9" id="KW-1133">Transmembrane helix</keyword>
<sequence>MLFDSTVRRELARSFGATLVVILTIVITMMLIRTLGMAAGGNVAPEDVVLVLGYFALGHLPTMLSLSLFIAVVVTLGRMYRDSEMVIWFASGVGLGRFVRPVLRMAWPVLLAVGLLLLFVWPWGNQAGTELRGRYEQRSDLSRVTPGVFQTSRDGSRVFFIDRASQAAGNGAGVEGQNVFVLAQRDTVESVTSAHKGRLVDVGEQRMLQLDEGQRNEVDSASGVRTLSSFARYRVAVSDAAARSAEERPPKATSTLGLLRNPTPRNQGELAWRFGLLLAAANLLLLGVGLSATQPRRASNWNLLLALLSFVAYFNLINLTQTWVASGRMGMGVALAGIHGAVFVLALGLIWWRDHATVWRAMLARQGRAGRAAGGGA</sequence>
<keyword evidence="11" id="KW-1185">Reference proteome</keyword>
<dbReference type="PANTHER" id="PTHR33529">
    <property type="entry name" value="SLR0882 PROTEIN-RELATED"/>
    <property type="match status" value="1"/>
</dbReference>
<dbReference type="Proteomes" id="UP001365405">
    <property type="component" value="Unassembled WGS sequence"/>
</dbReference>
<dbReference type="EMBL" id="JBBUTH010000009">
    <property type="protein sequence ID" value="MEK8052220.1"/>
    <property type="molecule type" value="Genomic_DNA"/>
</dbReference>
<evidence type="ECO:0000256" key="5">
    <source>
        <dbReference type="ARBA" id="ARBA00022519"/>
    </source>
</evidence>
<evidence type="ECO:0000256" key="4">
    <source>
        <dbReference type="ARBA" id="ARBA00022475"/>
    </source>
</evidence>
<dbReference type="InterPro" id="IPR005495">
    <property type="entry name" value="LptG/LptF_permease"/>
</dbReference>
<dbReference type="Pfam" id="PF03739">
    <property type="entry name" value="LptF_LptG"/>
    <property type="match status" value="1"/>
</dbReference>
<evidence type="ECO:0000256" key="3">
    <source>
        <dbReference type="ARBA" id="ARBA00022448"/>
    </source>
</evidence>
<name>A0ABU9CM21_9BURK</name>
<protein>
    <recommendedName>
        <fullName evidence="2">Lipopolysaccharide export system permease protein LptF</fullName>
    </recommendedName>
</protein>
<evidence type="ECO:0000256" key="6">
    <source>
        <dbReference type="ARBA" id="ARBA00022692"/>
    </source>
</evidence>
<evidence type="ECO:0000256" key="1">
    <source>
        <dbReference type="ARBA" id="ARBA00004429"/>
    </source>
</evidence>
<evidence type="ECO:0000256" key="2">
    <source>
        <dbReference type="ARBA" id="ARBA00014213"/>
    </source>
</evidence>
<keyword evidence="6 9" id="KW-0812">Transmembrane</keyword>
<evidence type="ECO:0000256" key="8">
    <source>
        <dbReference type="ARBA" id="ARBA00023136"/>
    </source>
</evidence>
<reference evidence="10 11" key="1">
    <citation type="submission" date="2024-04" db="EMBL/GenBank/DDBJ databases">
        <title>Novel species of the genus Ideonella isolated from streams.</title>
        <authorList>
            <person name="Lu H."/>
        </authorList>
    </citation>
    <scope>NUCLEOTIDE SEQUENCE [LARGE SCALE GENOMIC DNA]</scope>
    <source>
        <strain evidence="10 11">DXS22W</strain>
    </source>
</reference>
<keyword evidence="5" id="KW-0997">Cell inner membrane</keyword>
<feature type="transmembrane region" description="Helical" evidence="9">
    <location>
        <begin position="52"/>
        <end position="76"/>
    </location>
</feature>
<accession>A0ABU9CM21</accession>
<comment type="caution">
    <text evidence="10">The sequence shown here is derived from an EMBL/GenBank/DDBJ whole genome shotgun (WGS) entry which is preliminary data.</text>
</comment>
<keyword evidence="3" id="KW-0813">Transport</keyword>
<proteinExistence type="predicted"/>
<evidence type="ECO:0000256" key="7">
    <source>
        <dbReference type="ARBA" id="ARBA00022989"/>
    </source>
</evidence>
<evidence type="ECO:0000313" key="11">
    <source>
        <dbReference type="Proteomes" id="UP001365405"/>
    </source>
</evidence>
<dbReference type="InterPro" id="IPR030922">
    <property type="entry name" value="LptF"/>
</dbReference>
<keyword evidence="4" id="KW-1003">Cell membrane</keyword>
<evidence type="ECO:0000313" key="10">
    <source>
        <dbReference type="EMBL" id="MEK8052220.1"/>
    </source>
</evidence>